<evidence type="ECO:0000313" key="2">
    <source>
        <dbReference type="EMBL" id="KAI2645060.1"/>
    </source>
</evidence>
<gene>
    <name evidence="2" type="ORF">H4Q32_026844</name>
</gene>
<protein>
    <submittedName>
        <fullName evidence="2">Transposon TX1 uncharacterized 82 kDa protein</fullName>
    </submittedName>
</protein>
<evidence type="ECO:0000256" key="1">
    <source>
        <dbReference type="SAM" id="MobiDB-lite"/>
    </source>
</evidence>
<sequence>MSLKFIRESRQYSSFPAHHTVTEEPVPPERPPVSTPPKPGLLVLSWAKNTGKFKLPPDPPWPSGLYTWLGPPWPSGLWPWLPELPGHLACVLGHGFPNSLTRHGRLNCILGRGFLSSRIHHGHLNCILCRGSPNSLIGHGTPYFMFRHGSPSSLTRHGIPDCMLRHGSLRSLIRPSGVPPLPPVSALHKPPGCPPSLPGYSSFPAHHAVTDSMLSLGLNSLKVYARSRSRSLSLLSLTSGASVSVSRWSAESAGGDYSMTAPPSQGLSTLTRRHGVKVASAVSVEDCCLAIGEVVGHEHIMSASRMNSATVVFLSSFEKANELVEAGIVIDNLFTPVLPLSMSSKKVLLSNVPPFASDETLVRIMSRYGKLVSPIKVIPIGSSENGSVANVSAGSADESAEASPSNADPSVTESNKMKERVDSDLRWDGFETETEQSQFKVPTKRKKTGDFQAVKAKKAYVEDVYCEDGMESGSESSDSSISLSQSDFSTRSYEVEHIKLFLRATKNKRGVRSILIPALTHNINTSLLTGTFPNAFKRARQKHLNESFLPVTEALRIAKADSRSSVLILLDLSAAFDTVNHQILLSTLSSLGITGIPLCWFKSYLTDDPTVAARISGCLVDISEWMKEHHLQLNLAKTELLVFPATLTLQHDFTIHLGSSAITPSSSARNLGVIFDDQLTFKEHIAKTAPSCSRSSFMHNQTSTNDSECSSTTDLQRAQKGPCHIYLYHPALAPNCGSHQIQDTGAFILNCHRLCARLPPLTATNLHSLQNFEIRQ</sequence>
<reference evidence="2 3" key="1">
    <citation type="submission" date="2022-01" db="EMBL/GenBank/DDBJ databases">
        <title>A high-quality chromosome-level genome assembly of rohu carp, Labeo rohita.</title>
        <authorList>
            <person name="Arick M.A. II"/>
            <person name="Hsu C.-Y."/>
            <person name="Magbanua Z."/>
            <person name="Pechanova O."/>
            <person name="Grover C."/>
            <person name="Miller E."/>
            <person name="Thrash A."/>
            <person name="Ezzel L."/>
            <person name="Alam S."/>
            <person name="Benzie J."/>
            <person name="Hamilton M."/>
            <person name="Karsi A."/>
            <person name="Lawrence M.L."/>
            <person name="Peterson D.G."/>
        </authorList>
    </citation>
    <scope>NUCLEOTIDE SEQUENCE [LARGE SCALE GENOMIC DNA]</scope>
    <source>
        <strain evidence="3">BAU-BD-2019</strain>
        <tissue evidence="2">Blood</tissue>
    </source>
</reference>
<accession>A0ABQ8L3S2</accession>
<feature type="compositionally biased region" description="Low complexity" evidence="1">
    <location>
        <begin position="392"/>
        <end position="410"/>
    </location>
</feature>
<dbReference type="Proteomes" id="UP000830375">
    <property type="component" value="Unassembled WGS sequence"/>
</dbReference>
<feature type="region of interest" description="Disordered" evidence="1">
    <location>
        <begin position="388"/>
        <end position="418"/>
    </location>
</feature>
<evidence type="ECO:0000313" key="3">
    <source>
        <dbReference type="Proteomes" id="UP000830375"/>
    </source>
</evidence>
<organism evidence="2 3">
    <name type="scientific">Labeo rohita</name>
    <name type="common">Indian major carp</name>
    <name type="synonym">Cyprinus rohita</name>
    <dbReference type="NCBI Taxonomy" id="84645"/>
    <lineage>
        <taxon>Eukaryota</taxon>
        <taxon>Metazoa</taxon>
        <taxon>Chordata</taxon>
        <taxon>Craniata</taxon>
        <taxon>Vertebrata</taxon>
        <taxon>Euteleostomi</taxon>
        <taxon>Actinopterygii</taxon>
        <taxon>Neopterygii</taxon>
        <taxon>Teleostei</taxon>
        <taxon>Ostariophysi</taxon>
        <taxon>Cypriniformes</taxon>
        <taxon>Cyprinidae</taxon>
        <taxon>Labeoninae</taxon>
        <taxon>Labeonini</taxon>
        <taxon>Labeo</taxon>
    </lineage>
</organism>
<feature type="region of interest" description="Disordered" evidence="1">
    <location>
        <begin position="17"/>
        <end position="36"/>
    </location>
</feature>
<dbReference type="EMBL" id="JACTAM010002347">
    <property type="protein sequence ID" value="KAI2645060.1"/>
    <property type="molecule type" value="Genomic_DNA"/>
</dbReference>
<keyword evidence="3" id="KW-1185">Reference proteome</keyword>
<dbReference type="PANTHER" id="PTHR33332">
    <property type="entry name" value="REVERSE TRANSCRIPTASE DOMAIN-CONTAINING PROTEIN"/>
    <property type="match status" value="1"/>
</dbReference>
<proteinExistence type="predicted"/>
<name>A0ABQ8L3S2_LABRO</name>
<comment type="caution">
    <text evidence="2">The sequence shown here is derived from an EMBL/GenBank/DDBJ whole genome shotgun (WGS) entry which is preliminary data.</text>
</comment>